<dbReference type="PANTHER" id="PTHR35528">
    <property type="entry name" value="BLL1675 PROTEIN"/>
    <property type="match status" value="1"/>
</dbReference>
<dbReference type="PANTHER" id="PTHR35528:SF3">
    <property type="entry name" value="BLL1675 PROTEIN"/>
    <property type="match status" value="1"/>
</dbReference>
<dbReference type="Proteomes" id="UP000544107">
    <property type="component" value="Unassembled WGS sequence"/>
</dbReference>
<evidence type="ECO:0000313" key="2">
    <source>
        <dbReference type="Proteomes" id="UP000544107"/>
    </source>
</evidence>
<accession>A0A7W6HSB2</accession>
<dbReference type="AlphaFoldDB" id="A0A7W6HSB2"/>
<gene>
    <name evidence="1" type="ORF">GGQ71_004838</name>
</gene>
<name>A0A7W6HSB2_9HYPH</name>
<evidence type="ECO:0000313" key="1">
    <source>
        <dbReference type="EMBL" id="MBB4010537.1"/>
    </source>
</evidence>
<organism evidence="1 2">
    <name type="scientific">Allorhizobium taibaishanense</name>
    <dbReference type="NCBI Taxonomy" id="887144"/>
    <lineage>
        <taxon>Bacteria</taxon>
        <taxon>Pseudomonadati</taxon>
        <taxon>Pseudomonadota</taxon>
        <taxon>Alphaproteobacteria</taxon>
        <taxon>Hyphomicrobiales</taxon>
        <taxon>Rhizobiaceae</taxon>
        <taxon>Rhizobium/Agrobacterium group</taxon>
        <taxon>Allorhizobium</taxon>
    </lineage>
</organism>
<reference evidence="1 2" key="1">
    <citation type="submission" date="2020-08" db="EMBL/GenBank/DDBJ databases">
        <title>Genomic Encyclopedia of Type Strains, Phase IV (KMG-IV): sequencing the most valuable type-strain genomes for metagenomic binning, comparative biology and taxonomic classification.</title>
        <authorList>
            <person name="Goeker M."/>
        </authorList>
    </citation>
    <scope>NUCLEOTIDE SEQUENCE [LARGE SCALE GENOMIC DNA]</scope>
    <source>
        <strain evidence="1 2">DSM 100021</strain>
    </source>
</reference>
<dbReference type="EMBL" id="JACIED010000009">
    <property type="protein sequence ID" value="MBB4010537.1"/>
    <property type="molecule type" value="Genomic_DNA"/>
</dbReference>
<protein>
    <submittedName>
        <fullName evidence="1">Putative transposase</fullName>
    </submittedName>
</protein>
<proteinExistence type="predicted"/>
<sequence>MRMTAVKDRDPLYRHHHLPAEVIAHAPWLYFQFPLSLWMVEGLLAAREIIVSHQTIQQWAEKFGRTFTKEIRRRSSGPLGDKWYLDEVVV</sequence>
<dbReference type="RefSeq" id="WP_407639902.1">
    <property type="nucleotide sequence ID" value="NZ_JACIED010000009.1"/>
</dbReference>
<comment type="caution">
    <text evidence="1">The sequence shown here is derived from an EMBL/GenBank/DDBJ whole genome shotgun (WGS) entry which is preliminary data.</text>
</comment>
<dbReference type="InterPro" id="IPR052183">
    <property type="entry name" value="IS_Transposase"/>
</dbReference>